<evidence type="ECO:0000256" key="9">
    <source>
        <dbReference type="PROSITE-ProRule" id="PRU01373"/>
    </source>
</evidence>
<evidence type="ECO:0000256" key="4">
    <source>
        <dbReference type="ARBA" id="ARBA00022679"/>
    </source>
</evidence>
<reference evidence="13" key="1">
    <citation type="journal article" date="2023" name="Int. J. Syst. Evol. Microbiol.">
        <title>Methylocystis iwaonis sp. nov., a type II methane-oxidizing bacterium from surface soil of a rice paddy field in Japan, and emended description of the genus Methylocystis (ex Whittenbury et al. 1970) Bowman et al. 1993.</title>
        <authorList>
            <person name="Kaise H."/>
            <person name="Sawadogo J.B."/>
            <person name="Alam M.S."/>
            <person name="Ueno C."/>
            <person name="Dianou D."/>
            <person name="Shinjo R."/>
            <person name="Asakawa S."/>
        </authorList>
    </citation>
    <scope>NUCLEOTIDE SEQUENCE</scope>
    <source>
        <strain evidence="13">LMG27198</strain>
    </source>
</reference>
<dbReference type="GO" id="GO:0008360">
    <property type="term" value="P:regulation of cell shape"/>
    <property type="evidence" value="ECO:0007669"/>
    <property type="project" value="UniProtKB-UniRule"/>
</dbReference>
<evidence type="ECO:0000256" key="5">
    <source>
        <dbReference type="ARBA" id="ARBA00022801"/>
    </source>
</evidence>
<dbReference type="AlphaFoldDB" id="A0A9W6GU05"/>
<evidence type="ECO:0000313" key="13">
    <source>
        <dbReference type="EMBL" id="GLI93011.1"/>
    </source>
</evidence>
<keyword evidence="6 9" id="KW-0133">Cell shape</keyword>
<dbReference type="InterPro" id="IPR005490">
    <property type="entry name" value="LD_TPept_cat_dom"/>
</dbReference>
<organism evidence="13 14">
    <name type="scientific">Methylocystis echinoides</name>
    <dbReference type="NCBI Taxonomy" id="29468"/>
    <lineage>
        <taxon>Bacteria</taxon>
        <taxon>Pseudomonadati</taxon>
        <taxon>Pseudomonadota</taxon>
        <taxon>Alphaproteobacteria</taxon>
        <taxon>Hyphomicrobiales</taxon>
        <taxon>Methylocystaceae</taxon>
        <taxon>Methylocystis</taxon>
    </lineage>
</organism>
<dbReference type="GO" id="GO:0016757">
    <property type="term" value="F:glycosyltransferase activity"/>
    <property type="evidence" value="ECO:0007669"/>
    <property type="project" value="UniProtKB-KW"/>
</dbReference>
<proteinExistence type="inferred from homology"/>
<comment type="caution">
    <text evidence="13">The sequence shown here is derived from an EMBL/GenBank/DDBJ whole genome shotgun (WGS) entry which is preliminary data.</text>
</comment>
<sequence length="221" mass="24294">MPDYTSRSGRFLAVAAFSLAAGIATGAMADERGFMALFEDQPAAADMTAYYGGDPQQQQAAPDDTQLGREYPTSTREMVSDPTNERAGTITVDTEGRRLYLSLGNGQAMRYGIGVGREGFTWKGRVRIGRKESWPDWTPPKDMLKRRPDLPRHMAGGEDNPLGARAMYLYSGEKDTMFRIHGSNEPWTIGQAVSSGCIRMTNEDVSDLFKRVKVGTAVVVL</sequence>
<accession>A0A9W6GU05</accession>
<dbReference type="GO" id="GO:0071972">
    <property type="term" value="F:peptidoglycan L,D-transpeptidase activity"/>
    <property type="evidence" value="ECO:0007669"/>
    <property type="project" value="TreeGrafter"/>
</dbReference>
<keyword evidence="4" id="KW-0808">Transferase</keyword>
<keyword evidence="14" id="KW-1185">Reference proteome</keyword>
<dbReference type="GO" id="GO:0018104">
    <property type="term" value="P:peptidoglycan-protein cross-linking"/>
    <property type="evidence" value="ECO:0007669"/>
    <property type="project" value="TreeGrafter"/>
</dbReference>
<feature type="signal peptide" evidence="11">
    <location>
        <begin position="1"/>
        <end position="29"/>
    </location>
</feature>
<dbReference type="PANTHER" id="PTHR30582">
    <property type="entry name" value="L,D-TRANSPEPTIDASE"/>
    <property type="match status" value="1"/>
</dbReference>
<feature type="domain" description="L,D-TPase catalytic" evidence="12">
    <location>
        <begin position="88"/>
        <end position="221"/>
    </location>
</feature>
<dbReference type="EMBL" id="BSEC01000001">
    <property type="protein sequence ID" value="GLI93011.1"/>
    <property type="molecule type" value="Genomic_DNA"/>
</dbReference>
<dbReference type="SUPFAM" id="SSF141523">
    <property type="entry name" value="L,D-transpeptidase catalytic domain-like"/>
    <property type="match status" value="1"/>
</dbReference>
<evidence type="ECO:0000313" key="14">
    <source>
        <dbReference type="Proteomes" id="UP001144323"/>
    </source>
</evidence>
<dbReference type="GO" id="GO:0005576">
    <property type="term" value="C:extracellular region"/>
    <property type="evidence" value="ECO:0007669"/>
    <property type="project" value="TreeGrafter"/>
</dbReference>
<evidence type="ECO:0000256" key="3">
    <source>
        <dbReference type="ARBA" id="ARBA00022676"/>
    </source>
</evidence>
<dbReference type="PROSITE" id="PS52029">
    <property type="entry name" value="LD_TPASE"/>
    <property type="match status" value="1"/>
</dbReference>
<dbReference type="InterPro" id="IPR038063">
    <property type="entry name" value="Transpep_catalytic_dom"/>
</dbReference>
<keyword evidence="7 9" id="KW-0573">Peptidoglycan synthesis</keyword>
<dbReference type="Proteomes" id="UP001144323">
    <property type="component" value="Unassembled WGS sequence"/>
</dbReference>
<comment type="pathway">
    <text evidence="1 9">Cell wall biogenesis; peptidoglycan biosynthesis.</text>
</comment>
<keyword evidence="3" id="KW-0328">Glycosyltransferase</keyword>
<feature type="chain" id="PRO_5040753257" description="L,D-TPase catalytic domain-containing protein" evidence="11">
    <location>
        <begin position="30"/>
        <end position="221"/>
    </location>
</feature>
<feature type="active site" description="Nucleophile" evidence="9">
    <location>
        <position position="197"/>
    </location>
</feature>
<keyword evidence="11" id="KW-0732">Signal</keyword>
<evidence type="ECO:0000256" key="1">
    <source>
        <dbReference type="ARBA" id="ARBA00004752"/>
    </source>
</evidence>
<name>A0A9W6GU05_9HYPH</name>
<feature type="active site" description="Proton donor/acceptor" evidence="9">
    <location>
        <position position="181"/>
    </location>
</feature>
<evidence type="ECO:0000256" key="2">
    <source>
        <dbReference type="ARBA" id="ARBA00005992"/>
    </source>
</evidence>
<evidence type="ECO:0000259" key="12">
    <source>
        <dbReference type="PROSITE" id="PS52029"/>
    </source>
</evidence>
<protein>
    <recommendedName>
        <fullName evidence="12">L,D-TPase catalytic domain-containing protein</fullName>
    </recommendedName>
</protein>
<dbReference type="RefSeq" id="WP_281802573.1">
    <property type="nucleotide sequence ID" value="NZ_BSEC01000001.1"/>
</dbReference>
<feature type="region of interest" description="Disordered" evidence="10">
    <location>
        <begin position="53"/>
        <end position="83"/>
    </location>
</feature>
<evidence type="ECO:0000256" key="8">
    <source>
        <dbReference type="ARBA" id="ARBA00023316"/>
    </source>
</evidence>
<dbReference type="Gene3D" id="2.40.440.10">
    <property type="entry name" value="L,D-transpeptidase catalytic domain-like"/>
    <property type="match status" value="1"/>
</dbReference>
<dbReference type="GO" id="GO:0071555">
    <property type="term" value="P:cell wall organization"/>
    <property type="evidence" value="ECO:0007669"/>
    <property type="project" value="UniProtKB-UniRule"/>
</dbReference>
<keyword evidence="5" id="KW-0378">Hydrolase</keyword>
<dbReference type="PANTHER" id="PTHR30582:SF24">
    <property type="entry name" value="L,D-TRANSPEPTIDASE ERFK_SRFK-RELATED"/>
    <property type="match status" value="1"/>
</dbReference>
<dbReference type="CDD" id="cd16913">
    <property type="entry name" value="YkuD_like"/>
    <property type="match status" value="1"/>
</dbReference>
<dbReference type="FunFam" id="2.40.440.10:FF:000002">
    <property type="entry name" value="L,D-transpeptidase ErfK/SrfK"/>
    <property type="match status" value="1"/>
</dbReference>
<evidence type="ECO:0000256" key="7">
    <source>
        <dbReference type="ARBA" id="ARBA00022984"/>
    </source>
</evidence>
<dbReference type="InterPro" id="IPR050979">
    <property type="entry name" value="LD-transpeptidase"/>
</dbReference>
<evidence type="ECO:0000256" key="11">
    <source>
        <dbReference type="SAM" id="SignalP"/>
    </source>
</evidence>
<keyword evidence="8 9" id="KW-0961">Cell wall biogenesis/degradation</keyword>
<gene>
    <name evidence="13" type="ORF">LMG27198_20030</name>
</gene>
<evidence type="ECO:0000256" key="6">
    <source>
        <dbReference type="ARBA" id="ARBA00022960"/>
    </source>
</evidence>
<comment type="similarity">
    <text evidence="2">Belongs to the YkuD family.</text>
</comment>
<evidence type="ECO:0000256" key="10">
    <source>
        <dbReference type="SAM" id="MobiDB-lite"/>
    </source>
</evidence>
<feature type="compositionally biased region" description="Low complexity" evidence="10">
    <location>
        <begin position="53"/>
        <end position="64"/>
    </location>
</feature>
<dbReference type="Pfam" id="PF03734">
    <property type="entry name" value="YkuD"/>
    <property type="match status" value="1"/>
</dbReference>